<dbReference type="AlphaFoldDB" id="M2QJN2"/>
<evidence type="ECO:0008006" key="4">
    <source>
        <dbReference type="Google" id="ProtNLM"/>
    </source>
</evidence>
<dbReference type="Proteomes" id="UP000014137">
    <property type="component" value="Unassembled WGS sequence"/>
</dbReference>
<evidence type="ECO:0000313" key="2">
    <source>
        <dbReference type="EMBL" id="EMD26896.1"/>
    </source>
</evidence>
<gene>
    <name evidence="2" type="ORF">C791_2716</name>
</gene>
<dbReference type="Pfam" id="PF13707">
    <property type="entry name" value="RloB"/>
    <property type="match status" value="1"/>
</dbReference>
<dbReference type="PATRIC" id="fig|1238180.3.peg.3315"/>
<dbReference type="InterPro" id="IPR025591">
    <property type="entry name" value="RloB"/>
</dbReference>
<protein>
    <recommendedName>
        <fullName evidence="4">RloB-like protein</fullName>
    </recommendedName>
</protein>
<proteinExistence type="predicted"/>
<sequence length="200" mass="22100">MTSPRQCWADDPPGEQRPERPAFREQRTSVLVVCGAEATEPSYFEGLKRARRNPAITIKIKAKRGDPEAVVKYAAGMRDRAEGTHDEVWCVVDVDEFDLDKAAATARRLGIDLAISNPCFEFWLLLHFEACSAPLTCYGDVAKRLVKHVPGFSKSALRFADYESGIGSAVERAKKHGVELGSEHGRNPSTGVWALVEKIT</sequence>
<evidence type="ECO:0000313" key="3">
    <source>
        <dbReference type="Proteomes" id="UP000014137"/>
    </source>
</evidence>
<dbReference type="EMBL" id="ANMG01000026">
    <property type="protein sequence ID" value="EMD26896.1"/>
    <property type="molecule type" value="Genomic_DNA"/>
</dbReference>
<reference evidence="2 3" key="1">
    <citation type="submission" date="2012-10" db="EMBL/GenBank/DDBJ databases">
        <title>Genome assembly of Amycolatopsis azurea DSM 43854.</title>
        <authorList>
            <person name="Khatri I."/>
            <person name="Kaur I."/>
            <person name="Subramanian S."/>
            <person name="Mayilraj S."/>
        </authorList>
    </citation>
    <scope>NUCLEOTIDE SEQUENCE [LARGE SCALE GENOMIC DNA]</scope>
    <source>
        <strain evidence="2 3">DSM 43854</strain>
    </source>
</reference>
<feature type="region of interest" description="Disordered" evidence="1">
    <location>
        <begin position="1"/>
        <end position="22"/>
    </location>
</feature>
<dbReference type="RefSeq" id="WP_005156361.1">
    <property type="nucleotide sequence ID" value="NZ_ANMG01000026.1"/>
</dbReference>
<evidence type="ECO:0000256" key="1">
    <source>
        <dbReference type="SAM" id="MobiDB-lite"/>
    </source>
</evidence>
<comment type="caution">
    <text evidence="2">The sequence shown here is derived from an EMBL/GenBank/DDBJ whole genome shotgun (WGS) entry which is preliminary data.</text>
</comment>
<dbReference type="OrthoDB" id="9796523at2"/>
<organism evidence="2 3">
    <name type="scientific">Amycolatopsis azurea DSM 43854</name>
    <dbReference type="NCBI Taxonomy" id="1238180"/>
    <lineage>
        <taxon>Bacteria</taxon>
        <taxon>Bacillati</taxon>
        <taxon>Actinomycetota</taxon>
        <taxon>Actinomycetes</taxon>
        <taxon>Pseudonocardiales</taxon>
        <taxon>Pseudonocardiaceae</taxon>
        <taxon>Amycolatopsis</taxon>
    </lineage>
</organism>
<name>M2QJN2_9PSEU</name>
<accession>M2QJN2</accession>